<sequence>MGPPRTRAQHFLAQRGRFQEGSMNDRVSAVPPVHFLGPQDREVLERPVYAEQSAYAAFDPAYFGRREERQPAQQMPQAQAQAQPQPRPTARKPTTKMNIFGQVWEGVRGRLRLRRDADDKEKVREKKDPASSDAQDDRPSRDEVFASYQQLVASGFFSSHAIQSTRHGPPPNYRPSTSHGVPSRNAGFAPQWPLAPRPLTPQSLPGAHEPTPQTVCSPVSVASSRGTKRAAESPEPSVDGDGDGEQGGREEERDDGEDESTLAHRFLPKRLRISASRDISLPKLRSVASRKSMRAAVALARRNVSVGAQEEDGKERELHKLSKKMSWAQQQQQQQQHGEVPAARASMDMLPRGRNSSEIHGSVTRRIRRPTSARNLRSAGMRDGNGGLKVVPDANRGIPRVPDIPAKFTYGEDRENGAPWRGLRR</sequence>
<feature type="compositionally biased region" description="Polar residues" evidence="1">
    <location>
        <begin position="211"/>
        <end position="225"/>
    </location>
</feature>
<dbReference type="EMBL" id="CP058933">
    <property type="protein sequence ID" value="QLI68514.1"/>
    <property type="molecule type" value="Genomic_DNA"/>
</dbReference>
<feature type="region of interest" description="Disordered" evidence="1">
    <location>
        <begin position="159"/>
        <end position="277"/>
    </location>
</feature>
<evidence type="ECO:0000313" key="2">
    <source>
        <dbReference type="EMBL" id="QLI68514.1"/>
    </source>
</evidence>
<feature type="region of interest" description="Disordered" evidence="1">
    <location>
        <begin position="60"/>
        <end position="103"/>
    </location>
</feature>
<dbReference type="OrthoDB" id="5226996at2759"/>
<proteinExistence type="predicted"/>
<keyword evidence="3" id="KW-1185">Reference proteome</keyword>
<dbReference type="Proteomes" id="UP000510686">
    <property type="component" value="Chromosome 2"/>
</dbReference>
<evidence type="ECO:0000313" key="3">
    <source>
        <dbReference type="Proteomes" id="UP000510686"/>
    </source>
</evidence>
<protein>
    <submittedName>
        <fullName evidence="2">Uncharacterized protein</fullName>
    </submittedName>
</protein>
<feature type="region of interest" description="Disordered" evidence="1">
    <location>
        <begin position="305"/>
        <end position="425"/>
    </location>
</feature>
<name>A0A7D5UVP6_9HYPO</name>
<evidence type="ECO:0000256" key="1">
    <source>
        <dbReference type="SAM" id="MobiDB-lite"/>
    </source>
</evidence>
<accession>A0A7D5UVP6</accession>
<organism evidence="2 3">
    <name type="scientific">Metarhizium brunneum</name>
    <dbReference type="NCBI Taxonomy" id="500148"/>
    <lineage>
        <taxon>Eukaryota</taxon>
        <taxon>Fungi</taxon>
        <taxon>Dikarya</taxon>
        <taxon>Ascomycota</taxon>
        <taxon>Pezizomycotina</taxon>
        <taxon>Sordariomycetes</taxon>
        <taxon>Hypocreomycetidae</taxon>
        <taxon>Hypocreales</taxon>
        <taxon>Clavicipitaceae</taxon>
        <taxon>Metarhizium</taxon>
    </lineage>
</organism>
<feature type="region of interest" description="Disordered" evidence="1">
    <location>
        <begin position="115"/>
        <end position="147"/>
    </location>
</feature>
<feature type="compositionally biased region" description="Low complexity" evidence="1">
    <location>
        <begin position="71"/>
        <end position="84"/>
    </location>
</feature>
<reference evidence="2 3" key="1">
    <citation type="submission" date="2020-07" db="EMBL/GenBank/DDBJ databases">
        <title>Telomere length de novo assembly of all 7 chromosomes of the fungus, Metarhizium brunneum, using a novel assembly pipeline.</title>
        <authorList>
            <person name="Saud z."/>
            <person name="Kortsinoglou A."/>
            <person name="Kouvelis V.N."/>
            <person name="Butt T.M."/>
        </authorList>
    </citation>
    <scope>NUCLEOTIDE SEQUENCE [LARGE SCALE GENOMIC DNA]</scope>
    <source>
        <strain evidence="2 3">4556</strain>
    </source>
</reference>
<dbReference type="KEGG" id="mbrn:26239394"/>
<feature type="compositionally biased region" description="Basic and acidic residues" evidence="1">
    <location>
        <begin position="115"/>
        <end position="144"/>
    </location>
</feature>
<dbReference type="RefSeq" id="XP_014546831.1">
    <property type="nucleotide sequence ID" value="XM_014691345.1"/>
</dbReference>
<feature type="compositionally biased region" description="Basic and acidic residues" evidence="1">
    <location>
        <begin position="311"/>
        <end position="320"/>
    </location>
</feature>
<dbReference type="AlphaFoldDB" id="A0A7D5UVP6"/>
<dbReference type="GeneID" id="26239394"/>
<gene>
    <name evidence="2" type="ORF">G6M90_00g034330</name>
</gene>